<organism evidence="3 4">
    <name type="scientific">Pontiella desulfatans</name>
    <dbReference type="NCBI Taxonomy" id="2750659"/>
    <lineage>
        <taxon>Bacteria</taxon>
        <taxon>Pseudomonadati</taxon>
        <taxon>Kiritimatiellota</taxon>
        <taxon>Kiritimatiellia</taxon>
        <taxon>Kiritimatiellales</taxon>
        <taxon>Pontiellaceae</taxon>
        <taxon>Pontiella</taxon>
    </lineage>
</organism>
<feature type="coiled-coil region" evidence="2">
    <location>
        <begin position="101"/>
        <end position="135"/>
    </location>
</feature>
<proteinExistence type="inferred from homology"/>
<dbReference type="Pfam" id="PF04012">
    <property type="entry name" value="PspA_IM30"/>
    <property type="match status" value="1"/>
</dbReference>
<dbReference type="EMBL" id="CAAHFG010000001">
    <property type="protein sequence ID" value="VGO11623.1"/>
    <property type="molecule type" value="Genomic_DNA"/>
</dbReference>
<dbReference type="PANTHER" id="PTHR31088:SF6">
    <property type="entry name" value="PHAGE SHOCK PROTEIN A"/>
    <property type="match status" value="1"/>
</dbReference>
<keyword evidence="2" id="KW-0175">Coiled coil</keyword>
<gene>
    <name evidence="3" type="primary">pspA_1</name>
    <name evidence="3" type="ORF">PDESU_00168</name>
</gene>
<comment type="similarity">
    <text evidence="1">Belongs to the PspA/Vipp/IM30 family.</text>
</comment>
<sequence>MGLLSRLKDISTGKVKAFLDEAERPEEMIPQLLNELQSQQQALRNAEAKSLTAVRAAQRRLEETMGRALRLERGAELALKKGEEETAREALREQLKVEQVVPRQREQVEQAQKILDDVRERGNALKAQIALVKEKEVQLKTRPEPALSPDRTEPLLKKVAEMEERVLTEEAEAEANREVNQNLRKRSLDERLFELEKNDEIEKRLNQIKTGN</sequence>
<dbReference type="RefSeq" id="WP_136077366.1">
    <property type="nucleotide sequence ID" value="NZ_CAAHFG010000001.1"/>
</dbReference>
<keyword evidence="4" id="KW-1185">Reference proteome</keyword>
<name>A0A6C2TVL2_PONDE</name>
<reference evidence="3 4" key="1">
    <citation type="submission" date="2019-04" db="EMBL/GenBank/DDBJ databases">
        <authorList>
            <person name="Van Vliet M D."/>
        </authorList>
    </citation>
    <scope>NUCLEOTIDE SEQUENCE [LARGE SCALE GENOMIC DNA]</scope>
    <source>
        <strain evidence="3 4">F1</strain>
    </source>
</reference>
<dbReference type="AlphaFoldDB" id="A0A6C2TVL2"/>
<dbReference type="PANTHER" id="PTHR31088">
    <property type="entry name" value="MEMBRANE-ASSOCIATED PROTEIN VIPP1, CHLOROPLASTIC"/>
    <property type="match status" value="1"/>
</dbReference>
<dbReference type="InterPro" id="IPR007157">
    <property type="entry name" value="PspA_VIPP1"/>
</dbReference>
<evidence type="ECO:0000313" key="4">
    <source>
        <dbReference type="Proteomes" id="UP000366872"/>
    </source>
</evidence>
<evidence type="ECO:0000313" key="3">
    <source>
        <dbReference type="EMBL" id="VGO11623.1"/>
    </source>
</evidence>
<evidence type="ECO:0000256" key="1">
    <source>
        <dbReference type="ARBA" id="ARBA00043985"/>
    </source>
</evidence>
<evidence type="ECO:0000256" key="2">
    <source>
        <dbReference type="SAM" id="Coils"/>
    </source>
</evidence>
<dbReference type="Proteomes" id="UP000366872">
    <property type="component" value="Unassembled WGS sequence"/>
</dbReference>
<protein>
    <submittedName>
        <fullName evidence="3">Phage shock protein A</fullName>
    </submittedName>
</protein>
<accession>A0A6C2TVL2</accession>